<dbReference type="OrthoDB" id="7564773at2"/>
<accession>A0A1I6M6P7</accession>
<dbReference type="RefSeq" id="WP_093316574.1">
    <property type="nucleotide sequence ID" value="NZ_FOZG01000003.1"/>
</dbReference>
<dbReference type="STRING" id="1166337.SAMN05192580_3537"/>
<reference evidence="2 3" key="1">
    <citation type="submission" date="2016-10" db="EMBL/GenBank/DDBJ databases">
        <authorList>
            <person name="de Groot N.N."/>
        </authorList>
    </citation>
    <scope>NUCLEOTIDE SEQUENCE [LARGE SCALE GENOMIC DNA]</scope>
    <source>
        <strain evidence="2 3">S5-249</strain>
    </source>
</reference>
<keyword evidence="3" id="KW-1185">Reference proteome</keyword>
<evidence type="ECO:0000256" key="1">
    <source>
        <dbReference type="SAM" id="Phobius"/>
    </source>
</evidence>
<feature type="transmembrane region" description="Helical" evidence="1">
    <location>
        <begin position="21"/>
        <end position="49"/>
    </location>
</feature>
<evidence type="ECO:0000313" key="3">
    <source>
        <dbReference type="Proteomes" id="UP000198824"/>
    </source>
</evidence>
<dbReference type="AlphaFoldDB" id="A0A1I6M6P7"/>
<keyword evidence="1" id="KW-0472">Membrane</keyword>
<keyword evidence="1" id="KW-0812">Transmembrane</keyword>
<protein>
    <recommendedName>
        <fullName evidence="4">PH domain-containing protein</fullName>
    </recommendedName>
</protein>
<name>A0A1I6M6P7_9SPHN</name>
<proteinExistence type="predicted"/>
<evidence type="ECO:0008006" key="4">
    <source>
        <dbReference type="Google" id="ProtNLM"/>
    </source>
</evidence>
<keyword evidence="1" id="KW-1133">Transmembrane helix</keyword>
<gene>
    <name evidence="2" type="ORF">SAMN05192580_3537</name>
</gene>
<sequence length="177" mass="19311">MPALPTRFTPVETVRYVARPGLLALPSGTGMAVLFLFMQGSALTILLWAIWWPHPRTPSGWAFALISSGVLVGSALAILWTLIRRSNGMARGILMAPFIRLTVTDRRVIWTLPWSAEPLMEIGLSRVHGGILGDTDRFGRGNAAILLHPDDPAGEDGYIHLDRLPQAHRFVAALGQA</sequence>
<dbReference type="Proteomes" id="UP000198824">
    <property type="component" value="Unassembled WGS sequence"/>
</dbReference>
<feature type="transmembrane region" description="Helical" evidence="1">
    <location>
        <begin position="61"/>
        <end position="83"/>
    </location>
</feature>
<organism evidence="2 3">
    <name type="scientific">Sphingomonas jatrophae</name>
    <dbReference type="NCBI Taxonomy" id="1166337"/>
    <lineage>
        <taxon>Bacteria</taxon>
        <taxon>Pseudomonadati</taxon>
        <taxon>Pseudomonadota</taxon>
        <taxon>Alphaproteobacteria</taxon>
        <taxon>Sphingomonadales</taxon>
        <taxon>Sphingomonadaceae</taxon>
        <taxon>Sphingomonas</taxon>
    </lineage>
</organism>
<dbReference type="EMBL" id="FOZG01000003">
    <property type="protein sequence ID" value="SFS11172.1"/>
    <property type="molecule type" value="Genomic_DNA"/>
</dbReference>
<evidence type="ECO:0000313" key="2">
    <source>
        <dbReference type="EMBL" id="SFS11172.1"/>
    </source>
</evidence>